<protein>
    <submittedName>
        <fullName evidence="4">Serine hydrolase-like protein</fullName>
    </submittedName>
</protein>
<dbReference type="InterPro" id="IPR000073">
    <property type="entry name" value="AB_hydrolase_1"/>
</dbReference>
<dbReference type="InterPro" id="IPR029058">
    <property type="entry name" value="AB_hydrolase_fold"/>
</dbReference>
<dbReference type="GO" id="GO:0016787">
    <property type="term" value="F:hydrolase activity"/>
    <property type="evidence" value="ECO:0007669"/>
    <property type="project" value="UniProtKB-KW"/>
</dbReference>
<dbReference type="GO" id="GO:0016020">
    <property type="term" value="C:membrane"/>
    <property type="evidence" value="ECO:0007669"/>
    <property type="project" value="TreeGrafter"/>
</dbReference>
<dbReference type="Pfam" id="PF00561">
    <property type="entry name" value="Abhydrolase_1"/>
    <property type="match status" value="1"/>
</dbReference>
<organism evidence="4 5">
    <name type="scientific">Hypsibius exemplaris</name>
    <name type="common">Freshwater tardigrade</name>
    <dbReference type="NCBI Taxonomy" id="2072580"/>
    <lineage>
        <taxon>Eukaryota</taxon>
        <taxon>Metazoa</taxon>
        <taxon>Ecdysozoa</taxon>
        <taxon>Tardigrada</taxon>
        <taxon>Eutardigrada</taxon>
        <taxon>Parachela</taxon>
        <taxon>Hypsibioidea</taxon>
        <taxon>Hypsibiidae</taxon>
        <taxon>Hypsibius</taxon>
    </lineage>
</organism>
<comment type="caution">
    <text evidence="4">The sequence shown here is derived from an EMBL/GenBank/DDBJ whole genome shotgun (WGS) entry which is preliminary data.</text>
</comment>
<name>A0A1W0XE53_HYPEX</name>
<dbReference type="Gene3D" id="3.40.50.1820">
    <property type="entry name" value="alpha/beta hydrolase"/>
    <property type="match status" value="1"/>
</dbReference>
<dbReference type="PANTHER" id="PTHR43798">
    <property type="entry name" value="MONOACYLGLYCEROL LIPASE"/>
    <property type="match status" value="1"/>
</dbReference>
<gene>
    <name evidence="4" type="ORF">BV898_00576</name>
</gene>
<comment type="similarity">
    <text evidence="1">Belongs to the AB hydrolase superfamily.</text>
</comment>
<sequence>MTPPARVSREIRINANRTEIAAQEWKHGEPTKNVLLLHGWQDNSNSFNKLVQLLPQEWWLVAIDFPGHGLSSQRPEGAPYIVTDWVSDVRLVVRNLGWKKFTIIGHSMGAGVALMYAALFPDLVEAVVSLDVVKQMSDIPGTSVKVMRNAVIALTNYDEPENRPVEIYNSKQDAVDAWYEKHKDNMTKAAVEIILERGLKQTDDGRQQIARDPRLTLPPLYRMPLEQHRAVMKELKCDLLITKAKDSQAWETPEVEKEFLEMYGKNCSRFERLETDGLHHLHVDTPERVASKIVAFLQTPK</sequence>
<keyword evidence="5" id="KW-1185">Reference proteome</keyword>
<proteinExistence type="inferred from homology"/>
<feature type="domain" description="AB hydrolase-1" evidence="3">
    <location>
        <begin position="33"/>
        <end position="132"/>
    </location>
</feature>
<dbReference type="PANTHER" id="PTHR43798:SF14">
    <property type="entry name" value="SERINE HYDROLASE-LIKE PROTEIN DDB_G0286239"/>
    <property type="match status" value="1"/>
</dbReference>
<reference evidence="5" key="1">
    <citation type="submission" date="2017-01" db="EMBL/GenBank/DDBJ databases">
        <title>Comparative genomics of anhydrobiosis in the tardigrade Hypsibius dujardini.</title>
        <authorList>
            <person name="Yoshida Y."/>
            <person name="Koutsovoulos G."/>
            <person name="Laetsch D."/>
            <person name="Stevens L."/>
            <person name="Kumar S."/>
            <person name="Horikawa D."/>
            <person name="Ishino K."/>
            <person name="Komine S."/>
            <person name="Tomita M."/>
            <person name="Blaxter M."/>
            <person name="Arakawa K."/>
        </authorList>
    </citation>
    <scope>NUCLEOTIDE SEQUENCE [LARGE SCALE GENOMIC DNA]</scope>
    <source>
        <strain evidence="5">Z151</strain>
    </source>
</reference>
<evidence type="ECO:0000256" key="2">
    <source>
        <dbReference type="ARBA" id="ARBA00022801"/>
    </source>
</evidence>
<evidence type="ECO:0000313" key="5">
    <source>
        <dbReference type="Proteomes" id="UP000192578"/>
    </source>
</evidence>
<evidence type="ECO:0000259" key="3">
    <source>
        <dbReference type="Pfam" id="PF00561"/>
    </source>
</evidence>
<dbReference type="OrthoDB" id="190201at2759"/>
<dbReference type="Proteomes" id="UP000192578">
    <property type="component" value="Unassembled WGS sequence"/>
</dbReference>
<dbReference type="PRINTS" id="PR00111">
    <property type="entry name" value="ABHYDROLASE"/>
</dbReference>
<evidence type="ECO:0000313" key="4">
    <source>
        <dbReference type="EMBL" id="OQV25641.1"/>
    </source>
</evidence>
<keyword evidence="2 4" id="KW-0378">Hydrolase</keyword>
<dbReference type="AlphaFoldDB" id="A0A1W0XE53"/>
<evidence type="ECO:0000256" key="1">
    <source>
        <dbReference type="ARBA" id="ARBA00008645"/>
    </source>
</evidence>
<accession>A0A1W0XE53</accession>
<dbReference type="SUPFAM" id="SSF53474">
    <property type="entry name" value="alpha/beta-Hydrolases"/>
    <property type="match status" value="1"/>
</dbReference>
<dbReference type="EMBL" id="MTYJ01000002">
    <property type="protein sequence ID" value="OQV25641.1"/>
    <property type="molecule type" value="Genomic_DNA"/>
</dbReference>
<dbReference type="InterPro" id="IPR050266">
    <property type="entry name" value="AB_hydrolase_sf"/>
</dbReference>